<comment type="caution">
    <text evidence="5">The sequence shown here is derived from an EMBL/GenBank/DDBJ whole genome shotgun (WGS) entry which is preliminary data.</text>
</comment>
<reference evidence="5" key="2">
    <citation type="journal article" date="2021" name="PeerJ">
        <title>Extensive microbial diversity within the chicken gut microbiome revealed by metagenomics and culture.</title>
        <authorList>
            <person name="Gilroy R."/>
            <person name="Ravi A."/>
            <person name="Getino M."/>
            <person name="Pursley I."/>
            <person name="Horton D.L."/>
            <person name="Alikhan N.F."/>
            <person name="Baker D."/>
            <person name="Gharbi K."/>
            <person name="Hall N."/>
            <person name="Watson M."/>
            <person name="Adriaenssens E.M."/>
            <person name="Foster-Nyarko E."/>
            <person name="Jarju S."/>
            <person name="Secka A."/>
            <person name="Antonio M."/>
            <person name="Oren A."/>
            <person name="Chaudhuri R.R."/>
            <person name="La Ragione R."/>
            <person name="Hildebrand F."/>
            <person name="Pallen M.J."/>
        </authorList>
    </citation>
    <scope>NUCLEOTIDE SEQUENCE</scope>
    <source>
        <strain evidence="5">CHK187-14744</strain>
    </source>
</reference>
<dbReference type="Proteomes" id="UP000824164">
    <property type="component" value="Unassembled WGS sequence"/>
</dbReference>
<dbReference type="PROSITE" id="PS00211">
    <property type="entry name" value="ABC_TRANSPORTER_1"/>
    <property type="match status" value="1"/>
</dbReference>
<gene>
    <name evidence="5" type="ORF">IAB63_03835</name>
</gene>
<dbReference type="Gene3D" id="3.40.50.300">
    <property type="entry name" value="P-loop containing nucleotide triphosphate hydrolases"/>
    <property type="match status" value="1"/>
</dbReference>
<evidence type="ECO:0000256" key="3">
    <source>
        <dbReference type="ARBA" id="ARBA00022840"/>
    </source>
</evidence>
<dbReference type="InterPro" id="IPR003593">
    <property type="entry name" value="AAA+_ATPase"/>
</dbReference>
<name>A0A9D1HHN6_9FIRM</name>
<dbReference type="InterPro" id="IPR050166">
    <property type="entry name" value="ABC_transporter_ATP-bind"/>
</dbReference>
<keyword evidence="2" id="KW-0547">Nucleotide-binding</keyword>
<evidence type="ECO:0000259" key="4">
    <source>
        <dbReference type="PROSITE" id="PS50893"/>
    </source>
</evidence>
<dbReference type="PANTHER" id="PTHR42788">
    <property type="entry name" value="TAURINE IMPORT ATP-BINDING PROTEIN-RELATED"/>
    <property type="match status" value="1"/>
</dbReference>
<dbReference type="GO" id="GO:0005524">
    <property type="term" value="F:ATP binding"/>
    <property type="evidence" value="ECO:0007669"/>
    <property type="project" value="UniProtKB-KW"/>
</dbReference>
<dbReference type="PROSITE" id="PS50893">
    <property type="entry name" value="ABC_TRANSPORTER_2"/>
    <property type="match status" value="1"/>
</dbReference>
<dbReference type="GO" id="GO:0016887">
    <property type="term" value="F:ATP hydrolysis activity"/>
    <property type="evidence" value="ECO:0007669"/>
    <property type="project" value="InterPro"/>
</dbReference>
<dbReference type="AlphaFoldDB" id="A0A9D1HHN6"/>
<keyword evidence="3 5" id="KW-0067">ATP-binding</keyword>
<accession>A0A9D1HHN6</accession>
<dbReference type="SUPFAM" id="SSF52540">
    <property type="entry name" value="P-loop containing nucleoside triphosphate hydrolases"/>
    <property type="match status" value="1"/>
</dbReference>
<dbReference type="SMART" id="SM00382">
    <property type="entry name" value="AAA"/>
    <property type="match status" value="1"/>
</dbReference>
<keyword evidence="1" id="KW-0813">Transport</keyword>
<proteinExistence type="predicted"/>
<dbReference type="Pfam" id="PF00005">
    <property type="entry name" value="ABC_tran"/>
    <property type="match status" value="1"/>
</dbReference>
<organism evidence="5 6">
    <name type="scientific">Candidatus Onthocola gallistercoris</name>
    <dbReference type="NCBI Taxonomy" id="2840876"/>
    <lineage>
        <taxon>Bacteria</taxon>
        <taxon>Bacillati</taxon>
        <taxon>Bacillota</taxon>
        <taxon>Bacilli</taxon>
        <taxon>Candidatus Onthocola</taxon>
    </lineage>
</organism>
<feature type="domain" description="ABC transporter" evidence="4">
    <location>
        <begin position="4"/>
        <end position="191"/>
    </location>
</feature>
<dbReference type="InterPro" id="IPR027417">
    <property type="entry name" value="P-loop_NTPase"/>
</dbReference>
<dbReference type="InterPro" id="IPR003439">
    <property type="entry name" value="ABC_transporter-like_ATP-bd"/>
</dbReference>
<evidence type="ECO:0000256" key="1">
    <source>
        <dbReference type="ARBA" id="ARBA00022448"/>
    </source>
</evidence>
<evidence type="ECO:0000313" key="6">
    <source>
        <dbReference type="Proteomes" id="UP000824164"/>
    </source>
</evidence>
<dbReference type="EMBL" id="DVLT01000027">
    <property type="protein sequence ID" value="HIU02367.1"/>
    <property type="molecule type" value="Genomic_DNA"/>
</dbReference>
<evidence type="ECO:0000313" key="5">
    <source>
        <dbReference type="EMBL" id="HIU02367.1"/>
    </source>
</evidence>
<dbReference type="InterPro" id="IPR017871">
    <property type="entry name" value="ABC_transporter-like_CS"/>
</dbReference>
<reference evidence="5" key="1">
    <citation type="submission" date="2020-10" db="EMBL/GenBank/DDBJ databases">
        <authorList>
            <person name="Gilroy R."/>
        </authorList>
    </citation>
    <scope>NUCLEOTIDE SEQUENCE</scope>
    <source>
        <strain evidence="5">CHK187-14744</strain>
    </source>
</reference>
<protein>
    <submittedName>
        <fullName evidence="5">ABC transporter ATP-binding protein</fullName>
    </submittedName>
</protein>
<sequence length="192" mass="21089">MRMIHIKNISKSFGENKVLDHFSMTIPEGETTCLMGASGCGKTTLLRILMGLETADEGTVEGLDPSRLSAVFQEDRLCENLSAMANIRLVCLSKDKKVIADQMDQIGLAGCANQPVRELSGGMRRRIALLRAINAPGDVLILDEPFKGLDDITKENVILFVDRSCKGRTLLCVTHDEDEVGALNAKQVIRMR</sequence>
<dbReference type="PANTHER" id="PTHR42788:SF19">
    <property type="entry name" value="ALIPHATIC SULFONATES IMPORT ATP-BINDING PROTEIN SSUB 2"/>
    <property type="match status" value="1"/>
</dbReference>
<evidence type="ECO:0000256" key="2">
    <source>
        <dbReference type="ARBA" id="ARBA00022741"/>
    </source>
</evidence>